<reference evidence="3 4" key="1">
    <citation type="submission" date="2017-09" db="EMBL/GenBank/DDBJ databases">
        <title>Complete genome sequence of Verrucomicrobial strain HZ-65, isolated from freshwater.</title>
        <authorList>
            <person name="Choi A."/>
        </authorList>
    </citation>
    <scope>NUCLEOTIDE SEQUENCE [LARGE SCALE GENOMIC DNA]</scope>
    <source>
        <strain evidence="3 4">HZ-65</strain>
    </source>
</reference>
<evidence type="ECO:0000313" key="3">
    <source>
        <dbReference type="EMBL" id="ATC64558.1"/>
    </source>
</evidence>
<feature type="domain" description="ABC-type transport auxiliary lipoprotein component" evidence="2">
    <location>
        <begin position="82"/>
        <end position="246"/>
    </location>
</feature>
<proteinExistence type="predicted"/>
<accession>A0A290QGT9</accession>
<dbReference type="OrthoDB" id="197224at2"/>
<name>A0A290QGT9_9BACT</name>
<keyword evidence="1" id="KW-1133">Transmembrane helix</keyword>
<evidence type="ECO:0000256" key="1">
    <source>
        <dbReference type="SAM" id="Phobius"/>
    </source>
</evidence>
<evidence type="ECO:0000259" key="2">
    <source>
        <dbReference type="Pfam" id="PF03886"/>
    </source>
</evidence>
<dbReference type="EMBL" id="CP023344">
    <property type="protein sequence ID" value="ATC64558.1"/>
    <property type="molecule type" value="Genomic_DNA"/>
</dbReference>
<dbReference type="InterPro" id="IPR005586">
    <property type="entry name" value="ABC_trans_aux"/>
</dbReference>
<protein>
    <recommendedName>
        <fullName evidence="2">ABC-type transport auxiliary lipoprotein component domain-containing protein</fullName>
    </recommendedName>
</protein>
<dbReference type="Proteomes" id="UP000217265">
    <property type="component" value="Chromosome"/>
</dbReference>
<organism evidence="3 4">
    <name type="scientific">Nibricoccus aquaticus</name>
    <dbReference type="NCBI Taxonomy" id="2576891"/>
    <lineage>
        <taxon>Bacteria</taxon>
        <taxon>Pseudomonadati</taxon>
        <taxon>Verrucomicrobiota</taxon>
        <taxon>Opitutia</taxon>
        <taxon>Opitutales</taxon>
        <taxon>Opitutaceae</taxon>
        <taxon>Nibricoccus</taxon>
    </lineage>
</organism>
<keyword evidence="1" id="KW-0472">Membrane</keyword>
<keyword evidence="4" id="KW-1185">Reference proteome</keyword>
<dbReference type="SUPFAM" id="SSF159594">
    <property type="entry name" value="XCC0632-like"/>
    <property type="match status" value="1"/>
</dbReference>
<keyword evidence="1" id="KW-0812">Transmembrane</keyword>
<evidence type="ECO:0000313" key="4">
    <source>
        <dbReference type="Proteomes" id="UP000217265"/>
    </source>
</evidence>
<feature type="transmembrane region" description="Helical" evidence="1">
    <location>
        <begin position="52"/>
        <end position="72"/>
    </location>
</feature>
<gene>
    <name evidence="3" type="ORF">CMV30_11670</name>
</gene>
<dbReference type="Gene3D" id="3.40.50.10610">
    <property type="entry name" value="ABC-type transport auxiliary lipoprotein component"/>
    <property type="match status" value="1"/>
</dbReference>
<dbReference type="Pfam" id="PF03886">
    <property type="entry name" value="ABC_trans_aux"/>
    <property type="match status" value="1"/>
</dbReference>
<dbReference type="AlphaFoldDB" id="A0A290QGT9"/>
<dbReference type="KEGG" id="vbh:CMV30_11670"/>
<sequence>MTRLASAIRNSSRIRFTKNPLKSFIPMNSKNPRELNGDGAGVARLRRRFLPAWALMAVAATVLGGCQLLPVATADATRFFVLTGPTASGLSVAHTGGRLQIGLRAVEMPAYLRSTKSMVVRDGANEIRYQDYARWAEPLEAGVLRILKEQLLASPVVRGVDAHPMRGDVARDYDVSVRIIRCEGAAGSDDVARFSASYEIVAADGSGKVLASRTFSAPETAWNGKDFGALATLLSEGVTALGGQIAGDLAK</sequence>